<comment type="caution">
    <text evidence="1">The sequence shown here is derived from an EMBL/GenBank/DDBJ whole genome shotgun (WGS) entry which is preliminary data.</text>
</comment>
<protein>
    <submittedName>
        <fullName evidence="1">Uncharacterized protein</fullName>
    </submittedName>
</protein>
<gene>
    <name evidence="1" type="ORF">RBSH_01140</name>
</gene>
<evidence type="ECO:0000313" key="1">
    <source>
        <dbReference type="EMBL" id="EKK03691.1"/>
    </source>
</evidence>
<evidence type="ECO:0000313" key="2">
    <source>
        <dbReference type="Proteomes" id="UP000007993"/>
    </source>
</evidence>
<organism evidence="1 2">
    <name type="scientific">Rhodopirellula baltica SH28</name>
    <dbReference type="NCBI Taxonomy" id="993517"/>
    <lineage>
        <taxon>Bacteria</taxon>
        <taxon>Pseudomonadati</taxon>
        <taxon>Planctomycetota</taxon>
        <taxon>Planctomycetia</taxon>
        <taxon>Pirellulales</taxon>
        <taxon>Pirellulaceae</taxon>
        <taxon>Rhodopirellula</taxon>
    </lineage>
</organism>
<dbReference type="Proteomes" id="UP000007993">
    <property type="component" value="Unassembled WGS sequence"/>
</dbReference>
<proteinExistence type="predicted"/>
<accession>K5ECU2</accession>
<sequence length="73" mass="7785">MVAGSSDSIPFLHGCGLTFDSDESISPFPRGASIANSMPKDGPIDTLEEPLRVKHRRRCGCESVHGKCGDTIP</sequence>
<dbReference type="EMBL" id="AMCW01000022">
    <property type="protein sequence ID" value="EKK03691.1"/>
    <property type="molecule type" value="Genomic_DNA"/>
</dbReference>
<name>K5ECU2_RHOBT</name>
<reference evidence="1 2" key="1">
    <citation type="journal article" date="2013" name="Mar. Genomics">
        <title>Expression of sulfatases in Rhodopirellula baltica and the diversity of sulfatases in the genus Rhodopirellula.</title>
        <authorList>
            <person name="Wegner C.E."/>
            <person name="Richter-Heitmann T."/>
            <person name="Klindworth A."/>
            <person name="Klockow C."/>
            <person name="Richter M."/>
            <person name="Achstetter T."/>
            <person name="Glockner F.O."/>
            <person name="Harder J."/>
        </authorList>
    </citation>
    <scope>NUCLEOTIDE SEQUENCE [LARGE SCALE GENOMIC DNA]</scope>
    <source>
        <strain evidence="1 2">SH28</strain>
    </source>
</reference>
<dbReference type="PATRIC" id="fig|993517.3.peg.1248"/>
<dbReference type="AlphaFoldDB" id="K5ECU2"/>